<protein>
    <recommendedName>
        <fullName evidence="5">Pentacotripeptide-repeat region of PRORP domain-containing protein</fullName>
    </recommendedName>
</protein>
<evidence type="ECO:0000313" key="4">
    <source>
        <dbReference type="EMBL" id="CAE0242278.1"/>
    </source>
</evidence>
<dbReference type="EMBL" id="HBIB01007062">
    <property type="protein sequence ID" value="CAE0242278.1"/>
    <property type="molecule type" value="Transcribed_RNA"/>
</dbReference>
<dbReference type="PROSITE" id="PS51375">
    <property type="entry name" value="PPR"/>
    <property type="match status" value="4"/>
</dbReference>
<dbReference type="Pfam" id="PF13041">
    <property type="entry name" value="PPR_2"/>
    <property type="match status" value="2"/>
</dbReference>
<organism evidence="4">
    <name type="scientific">Palpitomonas bilix</name>
    <dbReference type="NCBI Taxonomy" id="652834"/>
    <lineage>
        <taxon>Eukaryota</taxon>
        <taxon>Eukaryota incertae sedis</taxon>
    </lineage>
</organism>
<keyword evidence="1" id="KW-0677">Repeat</keyword>
<feature type="repeat" description="PPR" evidence="2">
    <location>
        <begin position="664"/>
        <end position="698"/>
    </location>
</feature>
<evidence type="ECO:0000256" key="2">
    <source>
        <dbReference type="PROSITE-ProRule" id="PRU00708"/>
    </source>
</evidence>
<dbReference type="InterPro" id="IPR002885">
    <property type="entry name" value="PPR_rpt"/>
</dbReference>
<evidence type="ECO:0008006" key="5">
    <source>
        <dbReference type="Google" id="ProtNLM"/>
    </source>
</evidence>
<dbReference type="PANTHER" id="PTHR47447:SF17">
    <property type="entry name" value="OS12G0638900 PROTEIN"/>
    <property type="match status" value="1"/>
</dbReference>
<feature type="compositionally biased region" description="Low complexity" evidence="3">
    <location>
        <begin position="109"/>
        <end position="121"/>
    </location>
</feature>
<evidence type="ECO:0000256" key="3">
    <source>
        <dbReference type="SAM" id="MobiDB-lite"/>
    </source>
</evidence>
<accession>A0A7S3CZY3</accession>
<name>A0A7S3CZY3_9EUKA</name>
<dbReference type="InterPro" id="IPR011990">
    <property type="entry name" value="TPR-like_helical_dom_sf"/>
</dbReference>
<dbReference type="NCBIfam" id="TIGR00756">
    <property type="entry name" value="PPR"/>
    <property type="match status" value="1"/>
</dbReference>
<feature type="repeat" description="PPR" evidence="2">
    <location>
        <begin position="510"/>
        <end position="544"/>
    </location>
</feature>
<feature type="region of interest" description="Disordered" evidence="3">
    <location>
        <begin position="109"/>
        <end position="139"/>
    </location>
</feature>
<proteinExistence type="predicted"/>
<dbReference type="PANTHER" id="PTHR47447">
    <property type="entry name" value="OS03G0856100 PROTEIN"/>
    <property type="match status" value="1"/>
</dbReference>
<feature type="repeat" description="PPR" evidence="2">
    <location>
        <begin position="699"/>
        <end position="733"/>
    </location>
</feature>
<reference evidence="4" key="1">
    <citation type="submission" date="2021-01" db="EMBL/GenBank/DDBJ databases">
        <authorList>
            <person name="Corre E."/>
            <person name="Pelletier E."/>
            <person name="Niang G."/>
            <person name="Scheremetjew M."/>
            <person name="Finn R."/>
            <person name="Kale V."/>
            <person name="Holt S."/>
            <person name="Cochrane G."/>
            <person name="Meng A."/>
            <person name="Brown T."/>
            <person name="Cohen L."/>
        </authorList>
    </citation>
    <scope>NUCLEOTIDE SEQUENCE</scope>
    <source>
        <strain evidence="4">NIES-2562</strain>
    </source>
</reference>
<evidence type="ECO:0000256" key="1">
    <source>
        <dbReference type="ARBA" id="ARBA00022737"/>
    </source>
</evidence>
<dbReference type="AlphaFoldDB" id="A0A7S3CZY3"/>
<feature type="repeat" description="PPR" evidence="2">
    <location>
        <begin position="475"/>
        <end position="509"/>
    </location>
</feature>
<sequence length="795" mass="86385">MSVGGKGAPQPLLSSFPPPFHPILPPSSQLPVVLLSFSPFRHLSFSLSLLRWSSAARQVSAQAKPTRRRTMTARIASSLRALLSGAMSVGGKGAQWKRAAAATSTRAVATTAATSTSTSARLGREDDDVTPVSSSSQRDQLGRVHIRGEAMRDFKGNDPYLIMKNCVKALNRPLAPPSQRETSMEWRVAAETLFGLGALAGDAELCVEALVTLRAGGITPSAAHGSKFLSCLLRWDNEKGARRLAALVLHGLLEGNDGRGGGIPEALRFDGVDSIFVNSVLAVCAKYGLKDKAWRVFDTYFEDDRFKPTHVTLATMIRVNNGSGEDIIRAWRKLEKYLPLIVEHGGGIGQLKVYESLTVELSKVGDVDRARRTVMELFKLSPPPYQSAQEERERQSHLVVGANAFLSCLSKECAEKDKYDRESVEEVLAAMRKAECSPTDATLHSVLVCVPRSGGSIPLSEEVLQKFRKMKVEPTVQAYNIILNQAASEGAVAEMRRVFSQMTREGFVPNRVTFNTLAKGYAKAGRSGDALKSIQHAIRAGIKLDDASSIAVAKACIEHIQRRPGDEAAVEKVLVAVGSLLGRSQLPSTAASTSLFIQAFGMAGMHDRAVRMFNDAIVRENVAGPIKTRYYNAILASFAHSKRVDHLQTTKKFFDEAVKMELADTTTYNIMLSSLLHRGMMDDATGLLETLKMGGLGADTITYNTLIKHEKVGGNLEAAQQWMTEMVRAGVQPNGSTLRLLVPAYLERGDVDSAANVLRQLRVLGVGVPKGLRQAWLSKLPSIPPNSAIRRELSS</sequence>
<dbReference type="Gene3D" id="1.25.40.10">
    <property type="entry name" value="Tetratricopeptide repeat domain"/>
    <property type="match status" value="3"/>
</dbReference>
<gene>
    <name evidence="4" type="ORF">PBIL07802_LOCUS4442</name>
</gene>